<dbReference type="PANTHER" id="PTHR42776">
    <property type="entry name" value="SERINE PEPTIDASE S9 FAMILY MEMBER"/>
    <property type="match status" value="1"/>
</dbReference>
<evidence type="ECO:0000256" key="1">
    <source>
        <dbReference type="ARBA" id="ARBA00022801"/>
    </source>
</evidence>
<feature type="compositionally biased region" description="Polar residues" evidence="2">
    <location>
        <begin position="20"/>
        <end position="38"/>
    </location>
</feature>
<dbReference type="EMBL" id="BAABME010000791">
    <property type="protein sequence ID" value="GAA0145511.1"/>
    <property type="molecule type" value="Genomic_DNA"/>
</dbReference>
<dbReference type="GO" id="GO:0006508">
    <property type="term" value="P:proteolysis"/>
    <property type="evidence" value="ECO:0007669"/>
    <property type="project" value="UniProtKB-KW"/>
</dbReference>
<dbReference type="GO" id="GO:0004252">
    <property type="term" value="F:serine-type endopeptidase activity"/>
    <property type="evidence" value="ECO:0007669"/>
    <property type="project" value="TreeGrafter"/>
</dbReference>
<evidence type="ECO:0000313" key="3">
    <source>
        <dbReference type="EMBL" id="GAA0145511.1"/>
    </source>
</evidence>
<proteinExistence type="predicted"/>
<keyword evidence="4" id="KW-1185">Reference proteome</keyword>
<dbReference type="AlphaFoldDB" id="A0AAV3P397"/>
<sequence length="144" mass="15834">MASSRLQHLVKVNAEDSTTSGLNGVVSATTSPQDQESALGNGYRLPPKEIRDIVDAPPLPALSFSPHRDKILFLKRRSLPPLSELARQEEKLAGIRIDGKCNSRSRMSFYTGIVIHQLLDNDTLGPEKEITGLPEGAKINFVTW</sequence>
<protein>
    <submittedName>
        <fullName evidence="3">Serine protease</fullName>
    </submittedName>
</protein>
<evidence type="ECO:0000313" key="4">
    <source>
        <dbReference type="Proteomes" id="UP001454036"/>
    </source>
</evidence>
<organism evidence="3 4">
    <name type="scientific">Lithospermum erythrorhizon</name>
    <name type="common">Purple gromwell</name>
    <name type="synonym">Lithospermum officinale var. erythrorhizon</name>
    <dbReference type="NCBI Taxonomy" id="34254"/>
    <lineage>
        <taxon>Eukaryota</taxon>
        <taxon>Viridiplantae</taxon>
        <taxon>Streptophyta</taxon>
        <taxon>Embryophyta</taxon>
        <taxon>Tracheophyta</taxon>
        <taxon>Spermatophyta</taxon>
        <taxon>Magnoliopsida</taxon>
        <taxon>eudicotyledons</taxon>
        <taxon>Gunneridae</taxon>
        <taxon>Pentapetalae</taxon>
        <taxon>asterids</taxon>
        <taxon>lamiids</taxon>
        <taxon>Boraginales</taxon>
        <taxon>Boraginaceae</taxon>
        <taxon>Boraginoideae</taxon>
        <taxon>Lithospermeae</taxon>
        <taxon>Lithospermum</taxon>
    </lineage>
</organism>
<accession>A0AAV3P397</accession>
<evidence type="ECO:0000256" key="2">
    <source>
        <dbReference type="SAM" id="MobiDB-lite"/>
    </source>
</evidence>
<name>A0AAV3P397_LITER</name>
<comment type="caution">
    <text evidence="3">The sequence shown here is derived from an EMBL/GenBank/DDBJ whole genome shotgun (WGS) entry which is preliminary data.</text>
</comment>
<keyword evidence="3" id="KW-0645">Protease</keyword>
<reference evidence="3 4" key="1">
    <citation type="submission" date="2024-01" db="EMBL/GenBank/DDBJ databases">
        <title>The complete chloroplast genome sequence of Lithospermum erythrorhizon: insights into the phylogenetic relationship among Boraginaceae species and the maternal lineages of purple gromwells.</title>
        <authorList>
            <person name="Okada T."/>
            <person name="Watanabe K."/>
        </authorList>
    </citation>
    <scope>NUCLEOTIDE SEQUENCE [LARGE SCALE GENOMIC DNA]</scope>
</reference>
<gene>
    <name evidence="3" type="ORF">LIER_05692</name>
</gene>
<keyword evidence="1" id="KW-0378">Hydrolase</keyword>
<dbReference type="PANTHER" id="PTHR42776:SF28">
    <property type="entry name" value="GLUTAMYL ENDOPEPTIDASE, CHLOROPLASTIC-RELATED"/>
    <property type="match status" value="1"/>
</dbReference>
<feature type="region of interest" description="Disordered" evidence="2">
    <location>
        <begin position="20"/>
        <end position="44"/>
    </location>
</feature>
<dbReference type="Proteomes" id="UP001454036">
    <property type="component" value="Unassembled WGS sequence"/>
</dbReference>